<evidence type="ECO:0000313" key="3">
    <source>
        <dbReference type="Proteomes" id="UP000240357"/>
    </source>
</evidence>
<dbReference type="Proteomes" id="UP000240357">
    <property type="component" value="Unassembled WGS sequence"/>
</dbReference>
<dbReference type="AlphaFoldDB" id="A0A2T2YKS5"/>
<dbReference type="GO" id="GO:0015074">
    <property type="term" value="P:DNA integration"/>
    <property type="evidence" value="ECO:0007669"/>
    <property type="project" value="InterPro"/>
</dbReference>
<feature type="domain" description="Integrase catalytic" evidence="1">
    <location>
        <begin position="2"/>
        <end position="26"/>
    </location>
</feature>
<accession>A0A2T2YKS5</accession>
<gene>
    <name evidence="2" type="ORF">AHMF7605_22645</name>
</gene>
<evidence type="ECO:0000313" key="2">
    <source>
        <dbReference type="EMBL" id="PSR56101.1"/>
    </source>
</evidence>
<dbReference type="EMBL" id="PYFT01000001">
    <property type="protein sequence ID" value="PSR56101.1"/>
    <property type="molecule type" value="Genomic_DNA"/>
</dbReference>
<dbReference type="Pfam" id="PF13333">
    <property type="entry name" value="rve_2"/>
    <property type="match status" value="1"/>
</dbReference>
<comment type="caution">
    <text evidence="2">The sequence shown here is derived from an EMBL/GenBank/DDBJ whole genome shotgun (WGS) entry which is preliminary data.</text>
</comment>
<keyword evidence="3" id="KW-1185">Reference proteome</keyword>
<evidence type="ECO:0000259" key="1">
    <source>
        <dbReference type="Pfam" id="PF13333"/>
    </source>
</evidence>
<protein>
    <recommendedName>
        <fullName evidence="1">Integrase catalytic domain-containing protein</fullName>
    </recommendedName>
</protein>
<reference evidence="2 3" key="1">
    <citation type="submission" date="2018-03" db="EMBL/GenBank/DDBJ databases">
        <title>Adhaeribacter sp. HMF7605 Genome sequencing and assembly.</title>
        <authorList>
            <person name="Kang H."/>
            <person name="Kang J."/>
            <person name="Cha I."/>
            <person name="Kim H."/>
            <person name="Joh K."/>
        </authorList>
    </citation>
    <scope>NUCLEOTIDE SEQUENCE [LARGE SCALE GENOMIC DNA]</scope>
    <source>
        <strain evidence="2 3">HMF7605</strain>
    </source>
</reference>
<organism evidence="2 3">
    <name type="scientific">Adhaeribacter arboris</name>
    <dbReference type="NCBI Taxonomy" id="2072846"/>
    <lineage>
        <taxon>Bacteria</taxon>
        <taxon>Pseudomonadati</taxon>
        <taxon>Bacteroidota</taxon>
        <taxon>Cytophagia</taxon>
        <taxon>Cytophagales</taxon>
        <taxon>Hymenobacteraceae</taxon>
        <taxon>Adhaeribacter</taxon>
    </lineage>
</organism>
<name>A0A2T2YKS5_9BACT</name>
<proteinExistence type="predicted"/>
<dbReference type="InterPro" id="IPR001584">
    <property type="entry name" value="Integrase_cat-core"/>
</dbReference>
<sequence length="27" mass="3313">MKAELIYHRKFITRKEARLAVFEYIEG</sequence>